<feature type="signal peptide" evidence="1">
    <location>
        <begin position="1"/>
        <end position="25"/>
    </location>
</feature>
<evidence type="ECO:0000313" key="3">
    <source>
        <dbReference type="EMBL" id="MCY9697562.1"/>
    </source>
</evidence>
<dbReference type="Gene3D" id="2.60.120.200">
    <property type="match status" value="1"/>
</dbReference>
<dbReference type="RefSeq" id="WP_268618234.1">
    <property type="nucleotide sequence ID" value="NZ_JAMDMX010000150.1"/>
</dbReference>
<dbReference type="Pfam" id="PF00149">
    <property type="entry name" value="Metallophos"/>
    <property type="match status" value="1"/>
</dbReference>
<reference evidence="3 4" key="1">
    <citation type="submission" date="2022-05" db="EMBL/GenBank/DDBJ databases">
        <title>Genome Sequencing of Bee-Associated Microbes.</title>
        <authorList>
            <person name="Dunlap C."/>
        </authorList>
    </citation>
    <scope>NUCLEOTIDE SEQUENCE [LARGE SCALE GENOMIC DNA]</scope>
    <source>
        <strain evidence="3 4">NRRL B-14421</strain>
    </source>
</reference>
<sequence>MKRILSVTLASTMIFGMLSNTAVNADNDVTKAVVNDNPLIASIKFDNNLKDDADPEHQLTKNGNLSYVDGVLPGTKALHVESGNGNYAGMTHSLNVGDGSFTTSFWYKGDTKDNQVILSNKDFGKSSNPGWAIYTSANSVNMNIGFPTASVKFGRDTFNASTWRYVTFVVDRDKMLGSLYIDGYEMAESSLGIGSLDTSNPLNIGSDALGGNGSNSFDIADLKVWKGALSSDVVQADYNSYDANKVDLKALNATLSKANALIASGLGDGFSQTDFDYLKNVTNMASSVATTQKVKLYTQETINYYERELNNAIFIYQKSNKTLTPADLNITDSSDPEISSNPATIARIEEDYRKDMKVFPQADVLVQPGDITGGNNANEYVWMGELTKVYNKLKAEGLFNTTKLYIVKGNHDMNGTENLIPVGTAGAWNASTNSYDNDFYNSAYRVKIKGYNLIGFDGNINSSSTVGKATNYLNQIKSEADYDPTKPIFAMSHYPISGTVWGSAWSSGASNNFGKFIADNNFSQVFYMSGHTQYDPTDERSLYQGAASFLDSGGSNYSSYQDDGPFGGYIEGAYGSYHTTPRISNFIEVYGTKLILKQYNLATDEFVSIPRVVNVGEGKDAFSYSKSDIRELIAPQFDEGIKIDSFNNNEVAFTIKQANDNVRGMEYNIQLINKITGKVDKSFNSLSYPMDKPFDVYRHYKFTGLTPNTPYIIRVFADDSMYNRSSEDIDLKINTGNLKSITAPADITGVAFGSAKTADALRLPGTVSLVTDEGVGNANVTWNVDASIYDPTVMTVQTFTVNGTVTLPTGVANPNNVPLTTSIRVTVNRIIQSATATSQETAGEDDSASMAIDGNPQTIWHTKWNKSDVLPQSITLKLGTTFAIDKVTYLPRQSGGNGIITGYNVFVSKDGVTFTKVASGTWANNNAEKVVTFDPTDALYVKLEATAGVNGWASAAEINVFEVEHQPPTTTDNAPSGWVNQDVTVTLSASDNESGVANTYYIVDDGAKQTGTTVVLSEEGVHKLVYWSVDKAGNVERAHTVSVSIDKTAPSIVVSVPGDNNIYKDSVDLTPQIAWTDNLSGVDSSKTTVTLDSYSYQIGTAIPLYKLPLGQHTLIVTSSDMAGNVGSKTVHFQTVASIDSLKALVTRFADAKWIDNGGIANSLQAKLANNNLKSFVNEVEAQSGKHISSEAVTYLLRDAQYLLTQK</sequence>
<dbReference type="SUPFAM" id="SSF49785">
    <property type="entry name" value="Galactose-binding domain-like"/>
    <property type="match status" value="1"/>
</dbReference>
<dbReference type="Gene3D" id="3.30.1920.20">
    <property type="match status" value="1"/>
</dbReference>
<dbReference type="InterPro" id="IPR058094">
    <property type="entry name" value="Ig-like_OmpL47-like"/>
</dbReference>
<feature type="domain" description="F5/8 type C" evidence="2">
    <location>
        <begin position="820"/>
        <end position="963"/>
    </location>
</feature>
<organism evidence="3 4">
    <name type="scientific">Paenibacillus alginolyticus</name>
    <dbReference type="NCBI Taxonomy" id="59839"/>
    <lineage>
        <taxon>Bacteria</taxon>
        <taxon>Bacillati</taxon>
        <taxon>Bacillota</taxon>
        <taxon>Bacilli</taxon>
        <taxon>Bacillales</taxon>
        <taxon>Paenibacillaceae</taxon>
        <taxon>Paenibacillus</taxon>
    </lineage>
</organism>
<dbReference type="Pfam" id="PF13385">
    <property type="entry name" value="Laminin_G_3"/>
    <property type="match status" value="1"/>
</dbReference>
<dbReference type="EMBL" id="JAMDMX010000150">
    <property type="protein sequence ID" value="MCY9697562.1"/>
    <property type="molecule type" value="Genomic_DNA"/>
</dbReference>
<comment type="caution">
    <text evidence="3">The sequence shown here is derived from an EMBL/GenBank/DDBJ whole genome shotgun (WGS) entry which is preliminary data.</text>
</comment>
<keyword evidence="1" id="KW-0732">Signal</keyword>
<dbReference type="SUPFAM" id="SSF56300">
    <property type="entry name" value="Metallo-dependent phosphatases"/>
    <property type="match status" value="1"/>
</dbReference>
<dbReference type="Proteomes" id="UP001527099">
    <property type="component" value="Unassembled WGS sequence"/>
</dbReference>
<dbReference type="NCBIfam" id="NF047446">
    <property type="entry name" value="barrel_OmpL47"/>
    <property type="match status" value="1"/>
</dbReference>
<dbReference type="PROSITE" id="PS50022">
    <property type="entry name" value="FA58C_3"/>
    <property type="match status" value="1"/>
</dbReference>
<protein>
    <submittedName>
        <fullName evidence="3">Discoidin domain-containing protein</fullName>
    </submittedName>
</protein>
<name>A0ABT4GMW2_9BACL</name>
<feature type="chain" id="PRO_5046586243" evidence="1">
    <location>
        <begin position="26"/>
        <end position="1206"/>
    </location>
</feature>
<evidence type="ECO:0000256" key="1">
    <source>
        <dbReference type="SAM" id="SignalP"/>
    </source>
</evidence>
<dbReference type="Gene3D" id="3.60.21.10">
    <property type="match status" value="1"/>
</dbReference>
<dbReference type="InterPro" id="IPR029052">
    <property type="entry name" value="Metallo-depent_PP-like"/>
</dbReference>
<dbReference type="SUPFAM" id="SSF49899">
    <property type="entry name" value="Concanavalin A-like lectins/glucanases"/>
    <property type="match status" value="1"/>
</dbReference>
<evidence type="ECO:0000313" key="4">
    <source>
        <dbReference type="Proteomes" id="UP001527099"/>
    </source>
</evidence>
<proteinExistence type="predicted"/>
<keyword evidence="4" id="KW-1185">Reference proteome</keyword>
<dbReference type="Gene3D" id="2.60.120.260">
    <property type="entry name" value="Galactose-binding domain-like"/>
    <property type="match status" value="1"/>
</dbReference>
<evidence type="ECO:0000259" key="2">
    <source>
        <dbReference type="PROSITE" id="PS50022"/>
    </source>
</evidence>
<accession>A0ABT4GMW2</accession>
<dbReference type="Pfam" id="PF00754">
    <property type="entry name" value="F5_F8_type_C"/>
    <property type="match status" value="1"/>
</dbReference>
<gene>
    <name evidence="3" type="ORF">M5X19_32605</name>
</gene>
<dbReference type="InterPro" id="IPR000421">
    <property type="entry name" value="FA58C"/>
</dbReference>
<dbReference type="InterPro" id="IPR013320">
    <property type="entry name" value="ConA-like_dom_sf"/>
</dbReference>
<dbReference type="InterPro" id="IPR008979">
    <property type="entry name" value="Galactose-bd-like_sf"/>
</dbReference>
<dbReference type="InterPro" id="IPR004843">
    <property type="entry name" value="Calcineurin-like_PHP"/>
</dbReference>